<reference evidence="1 2" key="1">
    <citation type="submission" date="2018-08" db="EMBL/GenBank/DDBJ databases">
        <title>Draft genome of the lignicolous fungus Coniochaeta pulveracea.</title>
        <authorList>
            <person name="Borstlap C.J."/>
            <person name="De Witt R.N."/>
            <person name="Botha A."/>
            <person name="Volschenk H."/>
        </authorList>
    </citation>
    <scope>NUCLEOTIDE SEQUENCE [LARGE SCALE GENOMIC DNA]</scope>
    <source>
        <strain evidence="1 2">CAB683</strain>
    </source>
</reference>
<name>A0A420Y9Y3_9PEZI</name>
<comment type="caution">
    <text evidence="1">The sequence shown here is derived from an EMBL/GenBank/DDBJ whole genome shotgun (WGS) entry which is preliminary data.</text>
</comment>
<evidence type="ECO:0000313" key="2">
    <source>
        <dbReference type="Proteomes" id="UP000275385"/>
    </source>
</evidence>
<proteinExistence type="predicted"/>
<accession>A0A420Y9Y3</accession>
<organism evidence="1 2">
    <name type="scientific">Coniochaeta pulveracea</name>
    <dbReference type="NCBI Taxonomy" id="177199"/>
    <lineage>
        <taxon>Eukaryota</taxon>
        <taxon>Fungi</taxon>
        <taxon>Dikarya</taxon>
        <taxon>Ascomycota</taxon>
        <taxon>Pezizomycotina</taxon>
        <taxon>Sordariomycetes</taxon>
        <taxon>Sordariomycetidae</taxon>
        <taxon>Coniochaetales</taxon>
        <taxon>Coniochaetaceae</taxon>
        <taxon>Coniochaeta</taxon>
    </lineage>
</organism>
<sequence>MLLMVSDHYLQDPPAWYFSKQLAQHCIRPSIWSRSKRTIQVPAWATTLMRVLSYGRKGALVQAHCDSSSWLLLTASSTAEIQVHIFHICLWSWIFARMQA</sequence>
<protein>
    <submittedName>
        <fullName evidence="1">Uncharacterized protein</fullName>
    </submittedName>
</protein>
<gene>
    <name evidence="1" type="ORF">DL546_004957</name>
</gene>
<dbReference type="Proteomes" id="UP000275385">
    <property type="component" value="Unassembled WGS sequence"/>
</dbReference>
<dbReference type="EMBL" id="QVQW01000028">
    <property type="protein sequence ID" value="RKU44682.1"/>
    <property type="molecule type" value="Genomic_DNA"/>
</dbReference>
<dbReference type="AlphaFoldDB" id="A0A420Y9Y3"/>
<evidence type="ECO:0000313" key="1">
    <source>
        <dbReference type="EMBL" id="RKU44682.1"/>
    </source>
</evidence>
<keyword evidence="2" id="KW-1185">Reference proteome</keyword>